<dbReference type="InterPro" id="IPR011042">
    <property type="entry name" value="6-blade_b-propeller_TolB-like"/>
</dbReference>
<dbReference type="RefSeq" id="XP_009516246.1">
    <property type="nucleotide sequence ID" value="XM_009517951.1"/>
</dbReference>
<gene>
    <name evidence="3" type="ORF">PHYSODRAFT_474561</name>
</gene>
<protein>
    <recommendedName>
        <fullName evidence="5">SMP-30/Gluconolactonase/LRE-like region domain-containing protein</fullName>
    </recommendedName>
</protein>
<dbReference type="Gene3D" id="2.120.10.30">
    <property type="entry name" value="TolB, C-terminal domain"/>
    <property type="match status" value="1"/>
</dbReference>
<dbReference type="PROSITE" id="PS51125">
    <property type="entry name" value="NHL"/>
    <property type="match status" value="1"/>
</dbReference>
<proteinExistence type="predicted"/>
<reference evidence="3 4" key="1">
    <citation type="journal article" date="2006" name="Science">
        <title>Phytophthora genome sequences uncover evolutionary origins and mechanisms of pathogenesis.</title>
        <authorList>
            <person name="Tyler B.M."/>
            <person name="Tripathy S."/>
            <person name="Zhang X."/>
            <person name="Dehal P."/>
            <person name="Jiang R.H."/>
            <person name="Aerts A."/>
            <person name="Arredondo F.D."/>
            <person name="Baxter L."/>
            <person name="Bensasson D."/>
            <person name="Beynon J.L."/>
            <person name="Chapman J."/>
            <person name="Damasceno C.M."/>
            <person name="Dorrance A.E."/>
            <person name="Dou D."/>
            <person name="Dickerman A.W."/>
            <person name="Dubchak I.L."/>
            <person name="Garbelotto M."/>
            <person name="Gijzen M."/>
            <person name="Gordon S.G."/>
            <person name="Govers F."/>
            <person name="Grunwald N.J."/>
            <person name="Huang W."/>
            <person name="Ivors K.L."/>
            <person name="Jones R.W."/>
            <person name="Kamoun S."/>
            <person name="Krampis K."/>
            <person name="Lamour K.H."/>
            <person name="Lee M.K."/>
            <person name="McDonald W.H."/>
            <person name="Medina M."/>
            <person name="Meijer H.J."/>
            <person name="Nordberg E.K."/>
            <person name="Maclean D.J."/>
            <person name="Ospina-Giraldo M.D."/>
            <person name="Morris P.F."/>
            <person name="Phuntumart V."/>
            <person name="Putnam N.H."/>
            <person name="Rash S."/>
            <person name="Rose J.K."/>
            <person name="Sakihama Y."/>
            <person name="Salamov A.A."/>
            <person name="Savidor A."/>
            <person name="Scheuring C.F."/>
            <person name="Smith B.M."/>
            <person name="Sobral B.W."/>
            <person name="Terry A."/>
            <person name="Torto-Alalibo T.A."/>
            <person name="Win J."/>
            <person name="Xu Z."/>
            <person name="Zhang H."/>
            <person name="Grigoriev I.V."/>
            <person name="Rokhsar D.S."/>
            <person name="Boore J.L."/>
        </authorList>
    </citation>
    <scope>NUCLEOTIDE SEQUENCE [LARGE SCALE GENOMIC DNA]</scope>
    <source>
        <strain evidence="3 4">P6497</strain>
    </source>
</reference>
<feature type="repeat" description="NHL" evidence="2">
    <location>
        <begin position="24"/>
        <end position="53"/>
    </location>
</feature>
<evidence type="ECO:0000256" key="1">
    <source>
        <dbReference type="ARBA" id="ARBA00022737"/>
    </source>
</evidence>
<organism evidence="3 4">
    <name type="scientific">Phytophthora sojae (strain P6497)</name>
    <name type="common">Soybean stem and root rot agent</name>
    <name type="synonym">Phytophthora megasperma f. sp. glycines</name>
    <dbReference type="NCBI Taxonomy" id="1094619"/>
    <lineage>
        <taxon>Eukaryota</taxon>
        <taxon>Sar</taxon>
        <taxon>Stramenopiles</taxon>
        <taxon>Oomycota</taxon>
        <taxon>Peronosporomycetes</taxon>
        <taxon>Peronosporales</taxon>
        <taxon>Peronosporaceae</taxon>
        <taxon>Phytophthora</taxon>
    </lineage>
</organism>
<evidence type="ECO:0000313" key="4">
    <source>
        <dbReference type="Proteomes" id="UP000002640"/>
    </source>
</evidence>
<name>G4YPX6_PHYSP</name>
<keyword evidence="1" id="KW-0677">Repeat</keyword>
<dbReference type="SUPFAM" id="SSF50956">
    <property type="entry name" value="Thermostable phytase (3-phytase)"/>
    <property type="match status" value="1"/>
</dbReference>
<dbReference type="InParanoid" id="G4YPX6"/>
<dbReference type="SMR" id="G4YPX6"/>
<evidence type="ECO:0000256" key="2">
    <source>
        <dbReference type="PROSITE-ProRule" id="PRU00504"/>
    </source>
</evidence>
<dbReference type="AlphaFoldDB" id="G4YPX6"/>
<dbReference type="Proteomes" id="UP000002640">
    <property type="component" value="Unassembled WGS sequence"/>
</dbReference>
<dbReference type="Pfam" id="PF01436">
    <property type="entry name" value="NHL"/>
    <property type="match status" value="1"/>
</dbReference>
<dbReference type="EMBL" id="JH159151">
    <property type="protein sequence ID" value="EGZ28971.1"/>
    <property type="molecule type" value="Genomic_DNA"/>
</dbReference>
<accession>G4YPX6</accession>
<dbReference type="PANTHER" id="PTHR13833:SF71">
    <property type="entry name" value="NHL DOMAIN-CONTAINING PROTEIN"/>
    <property type="match status" value="1"/>
</dbReference>
<evidence type="ECO:0000313" key="3">
    <source>
        <dbReference type="EMBL" id="EGZ28971.1"/>
    </source>
</evidence>
<dbReference type="InterPro" id="IPR001258">
    <property type="entry name" value="NHL_repeat"/>
</dbReference>
<sequence>MSVLAGYRYWVSGYADGYGNAVLFKNPRSLAVGSDGHLYVADDNNRVIKFTSGGVMTVLAGSTSSGLVDGTGTSARFKTPDSLVIGSDGYLYIADRVN</sequence>
<evidence type="ECO:0008006" key="5">
    <source>
        <dbReference type="Google" id="ProtNLM"/>
    </source>
</evidence>
<dbReference type="KEGG" id="psoj:PHYSODRAFT_474561"/>
<dbReference type="GeneID" id="20654492"/>
<dbReference type="PANTHER" id="PTHR13833">
    <property type="match status" value="1"/>
</dbReference>
<keyword evidence="4" id="KW-1185">Reference proteome</keyword>